<sequence length="60" mass="7064">MMPLKRVPVEKAEDGIEISRLPNNEEIIDKVNEIVRFVNTLEKKKADKPINNSFLKTRKW</sequence>
<protein>
    <submittedName>
        <fullName evidence="1">Uncharacterized protein</fullName>
    </submittedName>
</protein>
<gene>
    <name evidence="1" type="ORF">C5695_10595</name>
</gene>
<dbReference type="Proteomes" id="UP000264960">
    <property type="component" value="Chromosome"/>
</dbReference>
<organism evidence="1 2">
    <name type="scientific">Bacillus pumilus</name>
    <name type="common">Bacillus mesentericus</name>
    <dbReference type="NCBI Taxonomy" id="1408"/>
    <lineage>
        <taxon>Bacteria</taxon>
        <taxon>Bacillati</taxon>
        <taxon>Bacillota</taxon>
        <taxon>Bacilli</taxon>
        <taxon>Bacillales</taxon>
        <taxon>Bacillaceae</taxon>
        <taxon>Bacillus</taxon>
    </lineage>
</organism>
<name>A0AAD2JDV5_BACPU</name>
<evidence type="ECO:0000313" key="2">
    <source>
        <dbReference type="Proteomes" id="UP000264960"/>
    </source>
</evidence>
<dbReference type="EMBL" id="CP027116">
    <property type="protein sequence ID" value="AVM26155.1"/>
    <property type="molecule type" value="Genomic_DNA"/>
</dbReference>
<evidence type="ECO:0000313" key="1">
    <source>
        <dbReference type="EMBL" id="AVM26155.1"/>
    </source>
</evidence>
<proteinExistence type="predicted"/>
<accession>A0AAD2JDV5</accession>
<reference evidence="1 2" key="1">
    <citation type="submission" date="2018-02" db="EMBL/GenBank/DDBJ databases">
        <title>The complete genome of two Bacillus pumilus strains from Cuatro Cienegas, Coahuila, Mexico.</title>
        <authorList>
            <person name="Zarza E."/>
            <person name="Alcaraz L.D."/>
            <person name="Aguilar-Salinas B."/>
            <person name="Islas A."/>
            <person name="Olmedo-Alvarez G."/>
        </authorList>
    </citation>
    <scope>NUCLEOTIDE SEQUENCE [LARGE SCALE GENOMIC DNA]</scope>
    <source>
        <strain evidence="1 2">145</strain>
    </source>
</reference>
<dbReference type="AlphaFoldDB" id="A0AAD2JDV5"/>